<sequence length="210" mass="23551">MNDALEVIRVPARRGRMVALNAGDTVDVVNIHGGQVVDTWAFARDNPAEYMSMEHSHVLHYRLNFRPGDALCTDRWRTILTFVEDTSPGIHDTLCPACCAPSYTIFYGHEGYHDNCSDNLKGQFEALGVPFHRVPTPWNLFMETIVENSNDMKDMPSTTGAGHYVRLRAEMDCYFAVSACPQDLIVINGEDGVPRDIALHIRRRTGKLVA</sequence>
<dbReference type="PANTHER" id="PTHR31527">
    <property type="entry name" value="RE64534P"/>
    <property type="match status" value="1"/>
</dbReference>
<reference evidence="2 3" key="1">
    <citation type="submission" date="2020-12" db="EMBL/GenBank/DDBJ databases">
        <authorList>
            <person name="Zheng R.K."/>
            <person name="Sun C.M."/>
        </authorList>
    </citation>
    <scope>NUCLEOTIDE SEQUENCE [LARGE SCALE GENOMIC DNA]</scope>
    <source>
        <strain evidence="2 3">ZRK001</strain>
    </source>
</reference>
<name>A0A7T7HN03_9HYPH</name>
<gene>
    <name evidence="2" type="ORF">JET14_08210</name>
</gene>
<dbReference type="PANTHER" id="PTHR31527:SF0">
    <property type="entry name" value="RE64534P"/>
    <property type="match status" value="1"/>
</dbReference>
<evidence type="ECO:0000313" key="2">
    <source>
        <dbReference type="EMBL" id="QQM32116.1"/>
    </source>
</evidence>
<dbReference type="Proteomes" id="UP000596083">
    <property type="component" value="Chromosome"/>
</dbReference>
<evidence type="ECO:0000313" key="3">
    <source>
        <dbReference type="Proteomes" id="UP000596083"/>
    </source>
</evidence>
<dbReference type="InterPro" id="IPR018959">
    <property type="entry name" value="DUF1989"/>
</dbReference>
<dbReference type="Pfam" id="PF09347">
    <property type="entry name" value="DUF1989"/>
    <property type="match status" value="1"/>
</dbReference>
<accession>A0A7T7HN03</accession>
<organism evidence="2 3">
    <name type="scientific">Martelella lutilitoris</name>
    <dbReference type="NCBI Taxonomy" id="2583532"/>
    <lineage>
        <taxon>Bacteria</taxon>
        <taxon>Pseudomonadati</taxon>
        <taxon>Pseudomonadota</taxon>
        <taxon>Alphaproteobacteria</taxon>
        <taxon>Hyphomicrobiales</taxon>
        <taxon>Aurantimonadaceae</taxon>
        <taxon>Martelella</taxon>
    </lineage>
</organism>
<evidence type="ECO:0000259" key="1">
    <source>
        <dbReference type="Pfam" id="PF09347"/>
    </source>
</evidence>
<proteinExistence type="predicted"/>
<dbReference type="AlphaFoldDB" id="A0A7T7HN03"/>
<dbReference type="EMBL" id="CP066786">
    <property type="protein sequence ID" value="QQM32116.1"/>
    <property type="molecule type" value="Genomic_DNA"/>
</dbReference>
<protein>
    <submittedName>
        <fullName evidence="2">Urea carboxylase-associated family protein</fullName>
    </submittedName>
</protein>
<dbReference type="RefSeq" id="WP_200337580.1">
    <property type="nucleotide sequence ID" value="NZ_CP066786.1"/>
</dbReference>
<feature type="domain" description="DUF1989" evidence="1">
    <location>
        <begin position="9"/>
        <end position="173"/>
    </location>
</feature>
<dbReference type="KEGG" id="mlut:JET14_08210"/>